<dbReference type="CDD" id="cd21988">
    <property type="entry name" value="HMG-box_HBP1"/>
    <property type="match status" value="1"/>
</dbReference>
<dbReference type="PANTHER" id="PTHR15499">
    <property type="entry name" value="HMG BOX-CONTAINING PROTEIN 1"/>
    <property type="match status" value="1"/>
</dbReference>
<dbReference type="Pfam" id="PF00505">
    <property type="entry name" value="HMG_box"/>
    <property type="match status" value="1"/>
</dbReference>
<dbReference type="Gene3D" id="1.10.30.10">
    <property type="entry name" value="High mobility group box domain"/>
    <property type="match status" value="1"/>
</dbReference>
<dbReference type="EMBL" id="KJ173824">
    <property type="protein sequence ID" value="AIA23794.1"/>
    <property type="molecule type" value="mRNA"/>
</dbReference>
<feature type="DNA-binding region" description="HMG box" evidence="1">
    <location>
        <begin position="294"/>
        <end position="362"/>
    </location>
</feature>
<proteinExistence type="evidence at transcript level"/>
<dbReference type="GO" id="GO:0005634">
    <property type="term" value="C:nucleus"/>
    <property type="evidence" value="ECO:0007669"/>
    <property type="project" value="UniProtKB-UniRule"/>
</dbReference>
<evidence type="ECO:0000313" key="3">
    <source>
        <dbReference type="EMBL" id="AIA23794.1"/>
    </source>
</evidence>
<dbReference type="InterPro" id="IPR009071">
    <property type="entry name" value="HMG_box_dom"/>
</dbReference>
<keyword evidence="1" id="KW-0539">Nucleus</keyword>
<dbReference type="GO" id="GO:0000978">
    <property type="term" value="F:RNA polymerase II cis-regulatory region sequence-specific DNA binding"/>
    <property type="evidence" value="ECO:0007669"/>
    <property type="project" value="TreeGrafter"/>
</dbReference>
<name>A0A059XLR8_MNELE</name>
<dbReference type="InterPro" id="IPR036910">
    <property type="entry name" value="HMG_box_dom_sf"/>
</dbReference>
<reference evidence="3" key="1">
    <citation type="journal article" date="2014" name="Evodevo">
        <title>Expression of multiple Sox genes through embryonic development in the ctenophore Mnemiopsis leidyi is spatially restricted to zones of cell proliferation.</title>
        <authorList>
            <person name="Schnitzler C.E."/>
            <person name="Simmons D.K."/>
            <person name="Pang K."/>
            <person name="Martindale M.Q."/>
            <person name="Baxevanis A.D."/>
        </authorList>
    </citation>
    <scope>NUCLEOTIDE SEQUENCE</scope>
</reference>
<organism evidence="3">
    <name type="scientific">Mnemiopsis leidyi</name>
    <name type="common">Sea walnut</name>
    <name type="synonym">Warty comb jellyfish</name>
    <dbReference type="NCBI Taxonomy" id="27923"/>
    <lineage>
        <taxon>Eukaryota</taxon>
        <taxon>Metazoa</taxon>
        <taxon>Ctenophora</taxon>
        <taxon>Tentaculata</taxon>
        <taxon>Lobata</taxon>
        <taxon>Bolinopsidae</taxon>
        <taxon>Mnemiopsis</taxon>
    </lineage>
</organism>
<dbReference type="InterPro" id="IPR039655">
    <property type="entry name" value="HBP1"/>
</dbReference>
<feature type="domain" description="HMG box" evidence="2">
    <location>
        <begin position="294"/>
        <end position="362"/>
    </location>
</feature>
<sequence length="368" mass="41077">MSLTISEMTLGVKRRRNVGDQQTVAVDSGIPVGAISEYFSVAYLSQESNSSLVSPAVQVKHNSKFLTLHSVPSSVDVNNLNVQLFSGGPSQPEDISGISKFVNTSDTVQNLNQTLDNIKINKISNLNHISREMETDRIAGYTPTKTTIFPIFPVPSVTSTSDTPQKTKTVFLPNTVWMCFSVDTQILTSDRGWQEAASLRRCDEPLIFTSCCYQSDSVLTHFQTTSGDSVTARVNPAALFQVKGKGWCAVRPSVAAAKYGMHVFLFLSPGDTCQPVLEREEITLYCPDTISTRVKRPMNSFMLFAKKYRLELTRLHPGRDNRDISVLLGEKWRSLSSEEKKVYAREAQSLADLHKRSHPDCWKRKKSK</sequence>
<evidence type="ECO:0000256" key="1">
    <source>
        <dbReference type="PROSITE-ProRule" id="PRU00267"/>
    </source>
</evidence>
<protein>
    <submittedName>
        <fullName evidence="3">HMG-box protein 1</fullName>
    </submittedName>
</protein>
<dbReference type="GO" id="GO:0000981">
    <property type="term" value="F:DNA-binding transcription factor activity, RNA polymerase II-specific"/>
    <property type="evidence" value="ECO:0007669"/>
    <property type="project" value="TreeGrafter"/>
</dbReference>
<accession>A0A059XLR8</accession>
<keyword evidence="1" id="KW-0238">DNA-binding</keyword>
<dbReference type="AlphaFoldDB" id="A0A059XLR8"/>
<dbReference type="SMART" id="SM00398">
    <property type="entry name" value="HMG"/>
    <property type="match status" value="1"/>
</dbReference>
<dbReference type="PANTHER" id="PTHR15499:SF3">
    <property type="entry name" value="HMG BOX-CONTAINING PROTEIN 1"/>
    <property type="match status" value="1"/>
</dbReference>
<evidence type="ECO:0000259" key="2">
    <source>
        <dbReference type="PROSITE" id="PS50118"/>
    </source>
</evidence>
<dbReference type="SUPFAM" id="SSF47095">
    <property type="entry name" value="HMG-box"/>
    <property type="match status" value="1"/>
</dbReference>
<dbReference type="PROSITE" id="PS50118">
    <property type="entry name" value="HMG_BOX_2"/>
    <property type="match status" value="1"/>
</dbReference>